<dbReference type="KEGG" id="ssao:94294738"/>
<name>A0A9P8M0I3_9EUKA</name>
<dbReference type="GeneID" id="94294738"/>
<proteinExistence type="predicted"/>
<comment type="caution">
    <text evidence="1">The sequence shown here is derived from an EMBL/GenBank/DDBJ whole genome shotgun (WGS) entry which is preliminary data.</text>
</comment>
<evidence type="ECO:0000313" key="1">
    <source>
        <dbReference type="EMBL" id="KAH0577363.1"/>
    </source>
</evidence>
<gene>
    <name evidence="1" type="ORF">SS50377_20715</name>
</gene>
<dbReference type="Proteomes" id="UP000018208">
    <property type="component" value="Unassembled WGS sequence"/>
</dbReference>
<dbReference type="AlphaFoldDB" id="A0A9P8M0I3"/>
<keyword evidence="2" id="KW-1185">Reference proteome</keyword>
<dbReference type="RefSeq" id="XP_067768136.1">
    <property type="nucleotide sequence ID" value="XM_067904654.1"/>
</dbReference>
<dbReference type="EMBL" id="AUWU02000001">
    <property type="protein sequence ID" value="KAH0577363.1"/>
    <property type="molecule type" value="Genomic_DNA"/>
</dbReference>
<evidence type="ECO:0000313" key="2">
    <source>
        <dbReference type="Proteomes" id="UP000018208"/>
    </source>
</evidence>
<accession>A0A9P8M0I3</accession>
<protein>
    <submittedName>
        <fullName evidence="1">Uncharacterized protein</fullName>
    </submittedName>
</protein>
<reference evidence="1 2" key="1">
    <citation type="journal article" date="2014" name="PLoS Genet.">
        <title>The Genome of Spironucleus salmonicida Highlights a Fish Pathogen Adapted to Fluctuating Environments.</title>
        <authorList>
            <person name="Xu F."/>
            <person name="Jerlstrom-Hultqvist J."/>
            <person name="Einarsson E."/>
            <person name="Astvaldsson A."/>
            <person name="Svard S.G."/>
            <person name="Andersson J.O."/>
        </authorList>
    </citation>
    <scope>NUCLEOTIDE SEQUENCE [LARGE SCALE GENOMIC DNA]</scope>
    <source>
        <strain evidence="1 2">ATCC 50377</strain>
    </source>
</reference>
<organism evidence="1 2">
    <name type="scientific">Spironucleus salmonicida</name>
    <dbReference type="NCBI Taxonomy" id="348837"/>
    <lineage>
        <taxon>Eukaryota</taxon>
        <taxon>Metamonada</taxon>
        <taxon>Diplomonadida</taxon>
        <taxon>Hexamitidae</taxon>
        <taxon>Hexamitinae</taxon>
        <taxon>Spironucleus</taxon>
    </lineage>
</organism>
<sequence length="82" mass="9970">MINIRNLWVMRTGFRLCDQFSGVYAEYIGVEEKLWQEFAFLLQCVIFQRFIFLDVDSCTQDQEFTYQQGIYIFQYIKIRPTC</sequence>